<organism evidence="1 2">
    <name type="scientific">Agromyces cerinus subsp. cerinus</name>
    <dbReference type="NCBI Taxonomy" id="232089"/>
    <lineage>
        <taxon>Bacteria</taxon>
        <taxon>Bacillati</taxon>
        <taxon>Actinomycetota</taxon>
        <taxon>Actinomycetes</taxon>
        <taxon>Micrococcales</taxon>
        <taxon>Microbacteriaceae</taxon>
        <taxon>Agromyces</taxon>
    </lineage>
</organism>
<keyword evidence="2" id="KW-1185">Reference proteome</keyword>
<evidence type="ECO:0000313" key="2">
    <source>
        <dbReference type="Proteomes" id="UP000184699"/>
    </source>
</evidence>
<sequence>MTEVSGIDTPVSEEEIWGVELDDWGSVDYAESFGEALTYALQSGGRLVRVRTEFFEVGES</sequence>
<dbReference type="EMBL" id="FSRJ01000001">
    <property type="protein sequence ID" value="SIN72503.1"/>
    <property type="molecule type" value="Genomic_DNA"/>
</dbReference>
<dbReference type="STRING" id="232089.SAMN05443544_0541"/>
<protein>
    <submittedName>
        <fullName evidence="1">Uncharacterized protein</fullName>
    </submittedName>
</protein>
<dbReference type="AlphaFoldDB" id="A0A1N6DPB4"/>
<proteinExistence type="predicted"/>
<accession>A0A1N6DPB4</accession>
<reference evidence="2" key="1">
    <citation type="submission" date="2016-11" db="EMBL/GenBank/DDBJ databases">
        <authorList>
            <person name="Varghese N."/>
            <person name="Submissions S."/>
        </authorList>
    </citation>
    <scope>NUCLEOTIDE SEQUENCE [LARGE SCALE GENOMIC DNA]</scope>
    <source>
        <strain evidence="2">DSM 8595</strain>
    </source>
</reference>
<evidence type="ECO:0000313" key="1">
    <source>
        <dbReference type="EMBL" id="SIN72503.1"/>
    </source>
</evidence>
<gene>
    <name evidence="1" type="ORF">SAMN05443544_0541</name>
</gene>
<dbReference type="Proteomes" id="UP000184699">
    <property type="component" value="Unassembled WGS sequence"/>
</dbReference>
<name>A0A1N6DPB4_9MICO</name>